<keyword evidence="13" id="KW-0511">Multifunctional enzyme</keyword>
<dbReference type="PROSITE" id="PS01050">
    <property type="entry name" value="YJEF_C_2"/>
    <property type="match status" value="1"/>
</dbReference>
<evidence type="ECO:0000256" key="16">
    <source>
        <dbReference type="ARBA" id="ARBA00049209"/>
    </source>
</evidence>
<feature type="domain" description="YjeF N-terminal" evidence="20">
    <location>
        <begin position="19"/>
        <end position="228"/>
    </location>
</feature>
<evidence type="ECO:0000256" key="18">
    <source>
        <dbReference type="PIRNR" id="PIRNR017184"/>
    </source>
</evidence>
<dbReference type="Proteomes" id="UP001165366">
    <property type="component" value="Unassembled WGS sequence"/>
</dbReference>
<dbReference type="PANTHER" id="PTHR12592:SF0">
    <property type="entry name" value="ATP-DEPENDENT (S)-NAD(P)H-HYDRATE DEHYDRATASE"/>
    <property type="match status" value="1"/>
</dbReference>
<dbReference type="Gene3D" id="3.40.1190.20">
    <property type="match status" value="1"/>
</dbReference>
<dbReference type="PANTHER" id="PTHR12592">
    <property type="entry name" value="ATP-DEPENDENT (S)-NAD(P)H-HYDRATE DEHYDRATASE FAMILY MEMBER"/>
    <property type="match status" value="1"/>
</dbReference>
<dbReference type="PROSITE" id="PS51383">
    <property type="entry name" value="YJEF_C_3"/>
    <property type="match status" value="1"/>
</dbReference>
<evidence type="ECO:0000256" key="1">
    <source>
        <dbReference type="ARBA" id="ARBA00000013"/>
    </source>
</evidence>
<comment type="similarity">
    <text evidence="4 18">In the C-terminal section; belongs to the NnrD/CARKD family.</text>
</comment>
<feature type="binding site" evidence="17">
    <location>
        <position position="171"/>
    </location>
    <ligand>
        <name>(6S)-NADPHX</name>
        <dbReference type="ChEBI" id="CHEBI:64076"/>
    </ligand>
</feature>
<feature type="binding site" evidence="17">
    <location>
        <position position="174"/>
    </location>
    <ligand>
        <name>K(+)</name>
        <dbReference type="ChEBI" id="CHEBI:29103"/>
    </ligand>
</feature>
<comment type="function">
    <text evidence="14 18">Bifunctional enzyme that catalyzes the epimerization of the S- and R-forms of NAD(P)HX and the dehydration of the S-form of NAD(P)HX at the expense of ADP, which is converted to AMP. This allows the repair of both epimers of NAD(P)HX, a damaged form of NAD(P)H that is a result of enzymatic or heat-dependent hydration.</text>
</comment>
<evidence type="ECO:0000256" key="5">
    <source>
        <dbReference type="ARBA" id="ARBA00022723"/>
    </source>
</evidence>
<evidence type="ECO:0000256" key="12">
    <source>
        <dbReference type="ARBA" id="ARBA00023239"/>
    </source>
</evidence>
<evidence type="ECO:0000256" key="14">
    <source>
        <dbReference type="ARBA" id="ARBA00025153"/>
    </source>
</evidence>
<dbReference type="RefSeq" id="WP_255727749.1">
    <property type="nucleotide sequence ID" value="NZ_JAKLWS010000015.1"/>
</dbReference>
<comment type="catalytic activity">
    <reaction evidence="15 18">
        <text>(6S)-NADHX + ADP = AMP + phosphate + NADH + H(+)</text>
        <dbReference type="Rhea" id="RHEA:32223"/>
        <dbReference type="ChEBI" id="CHEBI:15378"/>
        <dbReference type="ChEBI" id="CHEBI:43474"/>
        <dbReference type="ChEBI" id="CHEBI:57945"/>
        <dbReference type="ChEBI" id="CHEBI:64074"/>
        <dbReference type="ChEBI" id="CHEBI:456215"/>
        <dbReference type="ChEBI" id="CHEBI:456216"/>
        <dbReference type="EC" id="4.2.1.136"/>
    </reaction>
</comment>
<dbReference type="Pfam" id="PF03853">
    <property type="entry name" value="YjeF_N"/>
    <property type="match status" value="1"/>
</dbReference>
<organism evidence="21 22">
    <name type="scientific">Rhodohalobacter sulfatireducens</name>
    <dbReference type="NCBI Taxonomy" id="2911366"/>
    <lineage>
        <taxon>Bacteria</taxon>
        <taxon>Pseudomonadati</taxon>
        <taxon>Balneolota</taxon>
        <taxon>Balneolia</taxon>
        <taxon>Balneolales</taxon>
        <taxon>Balneolaceae</taxon>
        <taxon>Rhodohalobacter</taxon>
    </lineage>
</organism>
<feature type="binding site" evidence="17">
    <location>
        <begin position="142"/>
        <end position="148"/>
    </location>
    <ligand>
        <name>(6S)-NADPHX</name>
        <dbReference type="ChEBI" id="CHEBI:64076"/>
    </ligand>
</feature>
<feature type="binding site" evidence="17">
    <location>
        <position position="68"/>
    </location>
    <ligand>
        <name>K(+)</name>
        <dbReference type="ChEBI" id="CHEBI:29103"/>
    </ligand>
</feature>
<dbReference type="CDD" id="cd01171">
    <property type="entry name" value="YXKO-related"/>
    <property type="match status" value="1"/>
</dbReference>
<evidence type="ECO:0000256" key="6">
    <source>
        <dbReference type="ARBA" id="ARBA00022741"/>
    </source>
</evidence>
<dbReference type="NCBIfam" id="TIGR00197">
    <property type="entry name" value="yjeF_nterm"/>
    <property type="match status" value="1"/>
</dbReference>
<reference evidence="21" key="2">
    <citation type="submission" date="2024-05" db="EMBL/GenBank/DDBJ databases">
        <title>Rhodohalobacter halophilus gen. nov., sp. nov., a moderately halophilic member of the family Balneolaceae.</title>
        <authorList>
            <person name="Xia J."/>
        </authorList>
    </citation>
    <scope>NUCLEOTIDE SEQUENCE</scope>
    <source>
        <strain evidence="21">WB101</strain>
    </source>
</reference>
<gene>
    <name evidence="17" type="primary">nnrE</name>
    <name evidence="21" type="ORF">L6773_12405</name>
</gene>
<evidence type="ECO:0000256" key="2">
    <source>
        <dbReference type="ARBA" id="ARBA00000909"/>
    </source>
</evidence>
<keyword evidence="12 18" id="KW-0456">Lyase</keyword>
<dbReference type="Pfam" id="PF01256">
    <property type="entry name" value="Carb_kinase"/>
    <property type="match status" value="1"/>
</dbReference>
<dbReference type="SUPFAM" id="SSF64153">
    <property type="entry name" value="YjeF N-terminal domain-like"/>
    <property type="match status" value="1"/>
</dbReference>
<evidence type="ECO:0000256" key="4">
    <source>
        <dbReference type="ARBA" id="ARBA00009524"/>
    </source>
</evidence>
<evidence type="ECO:0000256" key="15">
    <source>
        <dbReference type="ARBA" id="ARBA00048238"/>
    </source>
</evidence>
<feature type="domain" description="YjeF C-terminal" evidence="19">
    <location>
        <begin position="235"/>
        <end position="507"/>
    </location>
</feature>
<dbReference type="InterPro" id="IPR030677">
    <property type="entry name" value="Nnr"/>
</dbReference>
<evidence type="ECO:0000313" key="21">
    <source>
        <dbReference type="EMBL" id="MCG2589372.1"/>
    </source>
</evidence>
<reference evidence="21" key="1">
    <citation type="submission" date="2022-01" db="EMBL/GenBank/DDBJ databases">
        <authorList>
            <person name="Wang Y."/>
        </authorList>
    </citation>
    <scope>NUCLEOTIDE SEQUENCE</scope>
    <source>
        <strain evidence="21">WB101</strain>
    </source>
</reference>
<evidence type="ECO:0000256" key="11">
    <source>
        <dbReference type="ARBA" id="ARBA00023235"/>
    </source>
</evidence>
<dbReference type="InterPro" id="IPR004443">
    <property type="entry name" value="YjeF_N_dom"/>
</dbReference>
<dbReference type="PROSITE" id="PS51385">
    <property type="entry name" value="YJEF_N"/>
    <property type="match status" value="1"/>
</dbReference>
<dbReference type="EC" id="5.1.99.6" evidence="17"/>
<evidence type="ECO:0000256" key="17">
    <source>
        <dbReference type="HAMAP-Rule" id="MF_01966"/>
    </source>
</evidence>
<keyword evidence="6 17" id="KW-0547">Nucleotide-binding</keyword>
<comment type="caution">
    <text evidence="17">Lacks conserved residue(s) required for the propagation of feature annotation.</text>
</comment>
<comment type="catalytic activity">
    <reaction evidence="1 17 18">
        <text>(6R)-NADHX = (6S)-NADHX</text>
        <dbReference type="Rhea" id="RHEA:32215"/>
        <dbReference type="ChEBI" id="CHEBI:64074"/>
        <dbReference type="ChEBI" id="CHEBI:64075"/>
        <dbReference type="EC" id="5.1.99.6"/>
    </reaction>
</comment>
<dbReference type="EMBL" id="JAKLWS010000015">
    <property type="protein sequence ID" value="MCG2589372.1"/>
    <property type="molecule type" value="Genomic_DNA"/>
</dbReference>
<keyword evidence="7 18" id="KW-0067">ATP-binding</keyword>
<comment type="similarity">
    <text evidence="3 18">In the N-terminal section; belongs to the NnrE/AIBP family.</text>
</comment>
<dbReference type="InterPro" id="IPR036652">
    <property type="entry name" value="YjeF_N_dom_sf"/>
</dbReference>
<accession>A0ABS9KEZ7</accession>
<dbReference type="InterPro" id="IPR000631">
    <property type="entry name" value="CARKD"/>
</dbReference>
<evidence type="ECO:0000256" key="3">
    <source>
        <dbReference type="ARBA" id="ARBA00006001"/>
    </source>
</evidence>
<dbReference type="PIRSF" id="PIRSF017184">
    <property type="entry name" value="Nnr"/>
    <property type="match status" value="1"/>
</dbReference>
<evidence type="ECO:0000256" key="10">
    <source>
        <dbReference type="ARBA" id="ARBA00023027"/>
    </source>
</evidence>
<proteinExistence type="inferred from homology"/>
<evidence type="ECO:0000256" key="9">
    <source>
        <dbReference type="ARBA" id="ARBA00022958"/>
    </source>
</evidence>
<evidence type="ECO:0000256" key="7">
    <source>
        <dbReference type="ARBA" id="ARBA00022840"/>
    </source>
</evidence>
<keyword evidence="22" id="KW-1185">Reference proteome</keyword>
<dbReference type="InterPro" id="IPR029056">
    <property type="entry name" value="Ribokinase-like"/>
</dbReference>
<evidence type="ECO:0000313" key="22">
    <source>
        <dbReference type="Proteomes" id="UP001165366"/>
    </source>
</evidence>
<name>A0ABS9KEZ7_9BACT</name>
<dbReference type="SUPFAM" id="SSF53613">
    <property type="entry name" value="Ribokinase-like"/>
    <property type="match status" value="1"/>
</dbReference>
<evidence type="ECO:0000259" key="19">
    <source>
        <dbReference type="PROSITE" id="PS51383"/>
    </source>
</evidence>
<comment type="similarity">
    <text evidence="17">Belongs to the NnrE/AIBP family.</text>
</comment>
<sequence>MPDKISIPVECKLSSAEQSRSMDSNTINEFGIDGFTLMELAASSAAEQIKKLQGTGKSGLFICGKGNNAGDALAAARYLINDTRHNATFFFVLGDDDLSPDAGTNLSLLHKLKNFGADIEFIKDLQDLDEQEFDYVIDGIFGTGLNSDLRGNLPNIVQRINSFSKPVYSMDIPSGLHADTGQILGSCIKADYTFTFGSNKIGLHWKDSRKYTGEVVFCNLPFPSTYREWDAVLINQKLVNSIPVIERTARHKYDGGVVHIMAGSEGLTGAAMMAAKSAWKQGAGAVFLYAPKALLPTYESTLPNIIKIGVGNDSDTIFKKKHAEIIKRNIHNKQGVLLAGPGIGRSSDTGACLVSVLKEQEGPTILDADALSFWENIESSDIPMAQKRKWLLTPHIGEATNYLGAEFKNDYERFKWAQNFSNQSKVSLLIKGNPTFVSLRDGNNFITGYDTFIFSRAGFGDVLSGALAANISISQNVELATVSSLYSAYRRSQEFGESESFGPEHLL</sequence>
<comment type="caution">
    <text evidence="21">The sequence shown here is derived from an EMBL/GenBank/DDBJ whole genome shotgun (WGS) entry which is preliminary data.</text>
</comment>
<keyword evidence="5 17" id="KW-0479">Metal-binding</keyword>
<evidence type="ECO:0000256" key="13">
    <source>
        <dbReference type="ARBA" id="ARBA00023268"/>
    </source>
</evidence>
<dbReference type="GO" id="GO:0052856">
    <property type="term" value="F:NAD(P)HX epimerase activity"/>
    <property type="evidence" value="ECO:0007669"/>
    <property type="project" value="UniProtKB-EC"/>
</dbReference>
<dbReference type="InterPro" id="IPR017953">
    <property type="entry name" value="Carbohydrate_kinase_pred_CS"/>
</dbReference>
<comment type="cofactor">
    <cofactor evidence="17 18">
        <name>K(+)</name>
        <dbReference type="ChEBI" id="CHEBI:29103"/>
    </cofactor>
    <text evidence="17 18">Binds 1 potassium ion per subunit.</text>
</comment>
<evidence type="ECO:0000256" key="8">
    <source>
        <dbReference type="ARBA" id="ARBA00022857"/>
    </source>
</evidence>
<keyword evidence="8 17" id="KW-0521">NADP</keyword>
<keyword evidence="9 17" id="KW-0630">Potassium</keyword>
<comment type="catalytic activity">
    <reaction evidence="2 17 18">
        <text>(6R)-NADPHX = (6S)-NADPHX</text>
        <dbReference type="Rhea" id="RHEA:32227"/>
        <dbReference type="ChEBI" id="CHEBI:64076"/>
        <dbReference type="ChEBI" id="CHEBI:64077"/>
        <dbReference type="EC" id="5.1.99.6"/>
    </reaction>
</comment>
<keyword evidence="10 17" id="KW-0520">NAD</keyword>
<comment type="function">
    <text evidence="17">Catalyzes the epimerization of the S- and R-forms of NAD(P)HX, a damaged form of NAD(P)H that is a result of enzymatic or heat-dependent hydration. This is a prerequisite for the S-specific NAD(P)H-hydrate dehydratase to allow the repair of both epimers of NAD(P)HX.</text>
</comment>
<dbReference type="HAMAP" id="MF_01966">
    <property type="entry name" value="NADHX_epimerase"/>
    <property type="match status" value="1"/>
</dbReference>
<comment type="catalytic activity">
    <reaction evidence="16 18">
        <text>(6S)-NADPHX + ADP = AMP + phosphate + NADPH + H(+)</text>
        <dbReference type="Rhea" id="RHEA:32235"/>
        <dbReference type="ChEBI" id="CHEBI:15378"/>
        <dbReference type="ChEBI" id="CHEBI:43474"/>
        <dbReference type="ChEBI" id="CHEBI:57783"/>
        <dbReference type="ChEBI" id="CHEBI:64076"/>
        <dbReference type="ChEBI" id="CHEBI:456215"/>
        <dbReference type="ChEBI" id="CHEBI:456216"/>
        <dbReference type="EC" id="4.2.1.136"/>
    </reaction>
</comment>
<dbReference type="Gene3D" id="3.40.50.10260">
    <property type="entry name" value="YjeF N-terminal domain"/>
    <property type="match status" value="1"/>
</dbReference>
<protein>
    <recommendedName>
        <fullName evidence="17">NAD(P)H-hydrate epimerase</fullName>
        <ecNumber evidence="17">5.1.99.6</ecNumber>
    </recommendedName>
    <alternativeName>
        <fullName evidence="17">NAD(P)HX epimerase</fullName>
    </alternativeName>
</protein>
<feature type="binding site" evidence="17">
    <location>
        <position position="138"/>
    </location>
    <ligand>
        <name>K(+)</name>
        <dbReference type="ChEBI" id="CHEBI:29103"/>
    </ligand>
</feature>
<keyword evidence="11 17" id="KW-0413">Isomerase</keyword>
<evidence type="ECO:0000259" key="20">
    <source>
        <dbReference type="PROSITE" id="PS51385"/>
    </source>
</evidence>